<dbReference type="Gene3D" id="3.30.9.10">
    <property type="entry name" value="D-Amino Acid Oxidase, subunit A, domain 2"/>
    <property type="match status" value="1"/>
</dbReference>
<dbReference type="SUPFAM" id="SSF51905">
    <property type="entry name" value="FAD/NAD(P)-binding domain"/>
    <property type="match status" value="1"/>
</dbReference>
<reference evidence="3" key="3">
    <citation type="submission" date="2020-05" db="EMBL/GenBank/DDBJ databases">
        <title>Electrophorus electricus (electric eel) genome, fEleEle1, primary haplotype.</title>
        <authorList>
            <person name="Myers G."/>
            <person name="Meyer A."/>
            <person name="Fedrigo O."/>
            <person name="Formenti G."/>
            <person name="Rhie A."/>
            <person name="Tracey A."/>
            <person name="Sims Y."/>
            <person name="Jarvis E.D."/>
        </authorList>
    </citation>
    <scope>NUCLEOTIDE SEQUENCE [LARGE SCALE GENOMIC DNA]</scope>
</reference>
<organism evidence="3 4">
    <name type="scientific">Electrophorus electricus</name>
    <name type="common">Electric eel</name>
    <name type="synonym">Gymnotus electricus</name>
    <dbReference type="NCBI Taxonomy" id="8005"/>
    <lineage>
        <taxon>Eukaryota</taxon>
        <taxon>Metazoa</taxon>
        <taxon>Chordata</taxon>
        <taxon>Craniata</taxon>
        <taxon>Vertebrata</taxon>
        <taxon>Euteleostomi</taxon>
        <taxon>Actinopterygii</taxon>
        <taxon>Neopterygii</taxon>
        <taxon>Teleostei</taxon>
        <taxon>Ostariophysi</taxon>
        <taxon>Gymnotiformes</taxon>
        <taxon>Gymnotoidei</taxon>
        <taxon>Gymnotidae</taxon>
        <taxon>Electrophorus</taxon>
    </lineage>
</organism>
<gene>
    <name evidence="3" type="primary">SARDH</name>
</gene>
<dbReference type="Pfam" id="PF01571">
    <property type="entry name" value="GCV_T"/>
    <property type="match status" value="1"/>
</dbReference>
<dbReference type="InterPro" id="IPR006076">
    <property type="entry name" value="FAD-dep_OxRdtase"/>
</dbReference>
<evidence type="ECO:0000259" key="1">
    <source>
        <dbReference type="Pfam" id="PF01266"/>
    </source>
</evidence>
<dbReference type="SUPFAM" id="SSF103025">
    <property type="entry name" value="Folate-binding domain"/>
    <property type="match status" value="1"/>
</dbReference>
<dbReference type="Ensembl" id="ENSEEET00000022314.2">
    <property type="protein sequence ID" value="ENSEEEP00000022065.2"/>
    <property type="gene ID" value="ENSEEEG00000010699.2"/>
</dbReference>
<dbReference type="Gene3D" id="3.50.50.60">
    <property type="entry name" value="FAD/NAD(P)-binding domain"/>
    <property type="match status" value="1"/>
</dbReference>
<protein>
    <recommendedName>
        <fullName evidence="5">Sarcosine dehydrogenase</fullName>
    </recommendedName>
</protein>
<evidence type="ECO:0008006" key="5">
    <source>
        <dbReference type="Google" id="ProtNLM"/>
    </source>
</evidence>
<sequence length="666" mass="73413">MAILGRAGWRVVGFWRPLGAVCRTSPRCYSVPSEHTTEKSVPYTKTLKQDDGLRGPTKALPSSADVVVIGGGSLGCQTLYHLCKMGLTNVVLLERDRLTAGTTWHTAGLLWQLRPSDTEVELLAHTRHVVSSELQAETGLDTGWIQNGGLFIASNKQRLDEYKRLMSLGKVYGIESYVLSPAETKELYPLMNVRDLYGTLYVPKDGTMDPAGTCATLSRAATARGATVVENCPVTGIQVNPDHMGVRRVRAVETAFGTIQTPCVVNCAGVWATKLGELAGVNVPLVAMHHAYVVTERIEGIQNMPNVRDHDASVYLRLQGDALSVGGYEQNPIFWDVVSDKFAFSLFDLDWNIFMQHIDGAINRVPALEKTGIKSTVCGPESFTADHKPLLGEAPEVRGFYLGCGFNSAGCGKELAHWIIHGRPEKDMYGYDIRFDYKYNELLGKEYTFDFPPHHGTIRDECLACRCSVAVFNMSYFGKFYLMGPDAKKAADWLFTADINKAPGSTVYSCMLNRRGGTESDLTVSRLQAGPTHLPLTPECNGDTYYLAVGGAVAQHNWSHIQTVLQDQGFDCTMADHSEDMGMISIQGPRSRELLQEIVDADLSNEAFPFSTHKIITAAGHKVTPEYIRSGEFSLERMGVVYKARAHLKSPFDPDNKRVKGIYSTE</sequence>
<dbReference type="GO" id="GO:1901053">
    <property type="term" value="P:sarcosine catabolic process"/>
    <property type="evidence" value="ECO:0007669"/>
    <property type="project" value="TreeGrafter"/>
</dbReference>
<accession>A0A4W4FBI6</accession>
<dbReference type="InterPro" id="IPR027266">
    <property type="entry name" value="TrmE/GcvT-like"/>
</dbReference>
<dbReference type="PANTHER" id="PTHR13847:SF200">
    <property type="entry name" value="SARCOSINE DEHYDROGENASE, MITOCHONDRIAL"/>
    <property type="match status" value="1"/>
</dbReference>
<reference evidence="3" key="4">
    <citation type="submission" date="2025-08" db="UniProtKB">
        <authorList>
            <consortium name="Ensembl"/>
        </authorList>
    </citation>
    <scope>IDENTIFICATION</scope>
</reference>
<proteinExistence type="predicted"/>
<dbReference type="GO" id="GO:0005759">
    <property type="term" value="C:mitochondrial matrix"/>
    <property type="evidence" value="ECO:0007669"/>
    <property type="project" value="TreeGrafter"/>
</dbReference>
<name>A0A4W4FBI6_ELEEL</name>
<dbReference type="InterPro" id="IPR006222">
    <property type="entry name" value="GCVT_N"/>
</dbReference>
<dbReference type="GeneTree" id="ENSGT00940000157589"/>
<dbReference type="SUPFAM" id="SSF54373">
    <property type="entry name" value="FAD-linked reductases, C-terminal domain"/>
    <property type="match status" value="1"/>
</dbReference>
<dbReference type="Gene3D" id="3.30.1360.120">
    <property type="entry name" value="Probable tRNA modification gtpase trme, domain 1"/>
    <property type="match status" value="1"/>
</dbReference>
<feature type="domain" description="FAD dependent oxidoreductase" evidence="1">
    <location>
        <begin position="65"/>
        <end position="416"/>
    </location>
</feature>
<dbReference type="Proteomes" id="UP000314983">
    <property type="component" value="Chromosome 17"/>
</dbReference>
<dbReference type="PANTHER" id="PTHR13847">
    <property type="entry name" value="SARCOSINE DEHYDROGENASE-RELATED"/>
    <property type="match status" value="1"/>
</dbReference>
<dbReference type="AlphaFoldDB" id="A0A4W4FBI6"/>
<reference evidence="3" key="5">
    <citation type="submission" date="2025-09" db="UniProtKB">
        <authorList>
            <consortium name="Ensembl"/>
        </authorList>
    </citation>
    <scope>IDENTIFICATION</scope>
</reference>
<evidence type="ECO:0000313" key="4">
    <source>
        <dbReference type="Proteomes" id="UP000314983"/>
    </source>
</evidence>
<reference evidence="4" key="1">
    <citation type="journal article" date="2014" name="Science">
        <title>Nonhuman genetics. Genomic basis for the convergent evolution of electric organs.</title>
        <authorList>
            <person name="Gallant J.R."/>
            <person name="Traeger L.L."/>
            <person name="Volkening J.D."/>
            <person name="Moffett H."/>
            <person name="Chen P.H."/>
            <person name="Novina C.D."/>
            <person name="Phillips G.N.Jr."/>
            <person name="Anand R."/>
            <person name="Wells G.B."/>
            <person name="Pinch M."/>
            <person name="Guth R."/>
            <person name="Unguez G.A."/>
            <person name="Albert J.S."/>
            <person name="Zakon H.H."/>
            <person name="Samanta M.P."/>
            <person name="Sussman M.R."/>
        </authorList>
    </citation>
    <scope>NUCLEOTIDE SEQUENCE [LARGE SCALE GENOMIC DNA]</scope>
</reference>
<reference evidence="4" key="2">
    <citation type="journal article" date="2017" name="Sci. Adv.">
        <title>A tail of two voltages: Proteomic comparison of the three electric organs of the electric eel.</title>
        <authorList>
            <person name="Traeger L.L."/>
            <person name="Sabat G."/>
            <person name="Barrett-Wilt G.A."/>
            <person name="Wells G.B."/>
            <person name="Sussman M.R."/>
        </authorList>
    </citation>
    <scope>NUCLEOTIDE SEQUENCE [LARGE SCALE GENOMIC DNA]</scope>
</reference>
<dbReference type="Pfam" id="PF01266">
    <property type="entry name" value="DAO"/>
    <property type="match status" value="1"/>
</dbReference>
<keyword evidence="4" id="KW-1185">Reference proteome</keyword>
<evidence type="ECO:0000313" key="3">
    <source>
        <dbReference type="Ensembl" id="ENSEEEP00000022065.2"/>
    </source>
</evidence>
<dbReference type="InterPro" id="IPR036188">
    <property type="entry name" value="FAD/NAD-bd_sf"/>
</dbReference>
<dbReference type="GO" id="GO:0008480">
    <property type="term" value="F:sarcosine dehydrogenase activity"/>
    <property type="evidence" value="ECO:0007669"/>
    <property type="project" value="TreeGrafter"/>
</dbReference>
<feature type="domain" description="GCVT N-terminal" evidence="2">
    <location>
        <begin position="451"/>
        <end position="623"/>
    </location>
</feature>
<evidence type="ECO:0000259" key="2">
    <source>
        <dbReference type="Pfam" id="PF01571"/>
    </source>
</evidence>